<evidence type="ECO:0000256" key="2">
    <source>
        <dbReference type="SAM" id="MobiDB-lite"/>
    </source>
</evidence>
<dbReference type="OrthoDB" id="9790239at2"/>
<evidence type="ECO:0000313" key="4">
    <source>
        <dbReference type="EMBL" id="GAP19414.1"/>
    </source>
</evidence>
<dbReference type="EMBL" id="LGCM01000035">
    <property type="protein sequence ID" value="KPL81827.1"/>
    <property type="molecule type" value="Genomic_DNA"/>
</dbReference>
<feature type="region of interest" description="Disordered" evidence="2">
    <location>
        <begin position="143"/>
        <end position="175"/>
    </location>
</feature>
<reference evidence="5 6" key="2">
    <citation type="submission" date="2015-07" db="EMBL/GenBank/DDBJ databases">
        <title>Genome sequence of Levilinea saccharolytica DSM 16555.</title>
        <authorList>
            <person name="Hemp J."/>
            <person name="Ward L.M."/>
            <person name="Pace L.A."/>
            <person name="Fischer W.W."/>
        </authorList>
    </citation>
    <scope>NUCLEOTIDE SEQUENCE [LARGE SCALE GENOMIC DNA]</scope>
    <source>
        <strain evidence="5 6">KIBI-1</strain>
    </source>
</reference>
<dbReference type="EMBL" id="DF967975">
    <property type="protein sequence ID" value="GAP19414.1"/>
    <property type="molecule type" value="Genomic_DNA"/>
</dbReference>
<dbReference type="SUPFAM" id="SSF81585">
    <property type="entry name" value="PsbU/PolX domain-like"/>
    <property type="match status" value="1"/>
</dbReference>
<evidence type="ECO:0000313" key="6">
    <source>
        <dbReference type="Proteomes" id="UP000050501"/>
    </source>
</evidence>
<dbReference type="Pfam" id="PF12836">
    <property type="entry name" value="HHH_3"/>
    <property type="match status" value="1"/>
</dbReference>
<keyword evidence="3" id="KW-0472">Membrane</keyword>
<organism evidence="4">
    <name type="scientific">Levilinea saccharolytica</name>
    <dbReference type="NCBI Taxonomy" id="229921"/>
    <lineage>
        <taxon>Bacteria</taxon>
        <taxon>Bacillati</taxon>
        <taxon>Chloroflexota</taxon>
        <taxon>Anaerolineae</taxon>
        <taxon>Anaerolineales</taxon>
        <taxon>Anaerolineaceae</taxon>
        <taxon>Levilinea</taxon>
    </lineage>
</organism>
<keyword evidence="6" id="KW-1185">Reference proteome</keyword>
<dbReference type="SUPFAM" id="SSF57997">
    <property type="entry name" value="Tropomyosin"/>
    <property type="match status" value="1"/>
</dbReference>
<keyword evidence="1" id="KW-0175">Coiled coil</keyword>
<gene>
    <name evidence="5" type="ORF">ADN01_09595</name>
    <name evidence="4" type="ORF">LSAC_03316</name>
</gene>
<dbReference type="AlphaFoldDB" id="A0A0M9U375"/>
<accession>A0A0M9U375</accession>
<dbReference type="Gene3D" id="1.10.150.320">
    <property type="entry name" value="Photosystem II 12 kDa extrinsic protein"/>
    <property type="match status" value="1"/>
</dbReference>
<dbReference type="Proteomes" id="UP000050501">
    <property type="component" value="Unassembled WGS sequence"/>
</dbReference>
<keyword evidence="3" id="KW-1133">Transmembrane helix</keyword>
<feature type="transmembrane region" description="Helical" evidence="3">
    <location>
        <begin position="183"/>
        <end position="208"/>
    </location>
</feature>
<feature type="coiled-coil region" evidence="1">
    <location>
        <begin position="235"/>
        <end position="300"/>
    </location>
</feature>
<dbReference type="InterPro" id="IPR051675">
    <property type="entry name" value="Endo/Exo/Phosphatase_dom_1"/>
</dbReference>
<keyword evidence="3" id="KW-0812">Transmembrane</keyword>
<name>A0A0M9U375_9CHLR</name>
<sequence>MSDLTPNLVDVNTATESELRSVRGIGKVLAQRILAERPFAALEDLARVSGLNAVKVAELRNQLTVSPLTPAAALEAVLAEPSASPDEDAPALAEMPAASTDETPAPVELPAAALVEEAPAPSEALLLPAEELAAPVKAPEGAPALAAEPLPPLPVEEPAPAANPPEPQKPAAAAPRPVTRRELYLTAAGFSLAGMLLGILLILGLLALTSGGLSFVTQGRFSQTQAQVEDLDLRLGFAQSELETQRARLERVEALGGRVSAVEQSLDEARQSLERAQADLAALRQETDLMSDRVARAEARTETFQRFLEGLQRVLSELPALP</sequence>
<evidence type="ECO:0000313" key="5">
    <source>
        <dbReference type="EMBL" id="KPL81827.1"/>
    </source>
</evidence>
<dbReference type="PANTHER" id="PTHR21180:SF32">
    <property type="entry name" value="ENDONUCLEASE_EXONUCLEASE_PHOSPHATASE FAMILY DOMAIN-CONTAINING PROTEIN 1"/>
    <property type="match status" value="1"/>
</dbReference>
<protein>
    <submittedName>
        <fullName evidence="4">Protein containing Tar ligand binding domain homologue</fullName>
    </submittedName>
</protein>
<feature type="compositionally biased region" description="Pro residues" evidence="2">
    <location>
        <begin position="149"/>
        <end position="168"/>
    </location>
</feature>
<dbReference type="PANTHER" id="PTHR21180">
    <property type="entry name" value="ENDONUCLEASE/EXONUCLEASE/PHOSPHATASE FAMILY DOMAIN-CONTAINING PROTEIN 1"/>
    <property type="match status" value="1"/>
</dbReference>
<evidence type="ECO:0000256" key="1">
    <source>
        <dbReference type="SAM" id="Coils"/>
    </source>
</evidence>
<dbReference type="RefSeq" id="WP_062419695.1">
    <property type="nucleotide sequence ID" value="NZ_BBXZ01000176.1"/>
</dbReference>
<dbReference type="STRING" id="229921.ADN01_09595"/>
<dbReference type="Gene3D" id="1.20.1480.30">
    <property type="entry name" value="Designed four-helix bundle protein"/>
    <property type="match status" value="1"/>
</dbReference>
<evidence type="ECO:0000256" key="3">
    <source>
        <dbReference type="SAM" id="Phobius"/>
    </source>
</evidence>
<proteinExistence type="predicted"/>
<reference evidence="4" key="1">
    <citation type="journal article" date="2015" name="Genome Announc.">
        <title>Draft Genome Sequences of Anaerolinea thermolimosa IMO-1, Bellilinea caldifistulae GOMI-1, Leptolinea tardivitalis YMTK-2, Levilinea saccharolytica KIBI-1, Longilinea arvoryzae KOME-1, Previously Described as Members of the Class Anaerolineae (Chloroflexi).</title>
        <authorList>
            <person name="Matsuura N."/>
            <person name="Tourlousse M.D."/>
            <person name="Ohashi A."/>
            <person name="Hugenholtz P."/>
            <person name="Sekiguchi Y."/>
        </authorList>
    </citation>
    <scope>NUCLEOTIDE SEQUENCE</scope>
    <source>
        <strain evidence="4">KIBI-1</strain>
    </source>
</reference>